<gene>
    <name evidence="3" type="ORF">EI998_03685</name>
</gene>
<dbReference type="EMBL" id="RSDO01000005">
    <property type="protein sequence ID" value="RRR53849.1"/>
    <property type="molecule type" value="Genomic_DNA"/>
</dbReference>
<keyword evidence="3" id="KW-0808">Transferase</keyword>
<dbReference type="PANTHER" id="PTHR43685">
    <property type="entry name" value="GLYCOSYLTRANSFERASE"/>
    <property type="match status" value="1"/>
</dbReference>
<accession>A0A426TG69</accession>
<evidence type="ECO:0000256" key="1">
    <source>
        <dbReference type="ARBA" id="ARBA00006739"/>
    </source>
</evidence>
<dbReference type="InterPro" id="IPR001173">
    <property type="entry name" value="Glyco_trans_2-like"/>
</dbReference>
<name>A0A426TG69_STRSU</name>
<dbReference type="Pfam" id="PF00535">
    <property type="entry name" value="Glycos_transf_2"/>
    <property type="match status" value="1"/>
</dbReference>
<dbReference type="InterPro" id="IPR050834">
    <property type="entry name" value="Glycosyltransf_2"/>
</dbReference>
<dbReference type="PANTHER" id="PTHR43685:SF11">
    <property type="entry name" value="GLYCOSYLTRANSFERASE TAGX-RELATED"/>
    <property type="match status" value="1"/>
</dbReference>
<dbReference type="AlphaFoldDB" id="A0A426TG69"/>
<comment type="caution">
    <text evidence="3">The sequence shown here is derived from an EMBL/GenBank/DDBJ whole genome shotgun (WGS) entry which is preliminary data.</text>
</comment>
<evidence type="ECO:0000259" key="2">
    <source>
        <dbReference type="Pfam" id="PF00535"/>
    </source>
</evidence>
<dbReference type="CDD" id="cd04196">
    <property type="entry name" value="GT_2_like_d"/>
    <property type="match status" value="1"/>
</dbReference>
<organism evidence="3 4">
    <name type="scientific">Streptococcus suis</name>
    <dbReference type="NCBI Taxonomy" id="1307"/>
    <lineage>
        <taxon>Bacteria</taxon>
        <taxon>Bacillati</taxon>
        <taxon>Bacillota</taxon>
        <taxon>Bacilli</taxon>
        <taxon>Lactobacillales</taxon>
        <taxon>Streptococcaceae</taxon>
        <taxon>Streptococcus</taxon>
    </lineage>
</organism>
<dbReference type="SUPFAM" id="SSF53448">
    <property type="entry name" value="Nucleotide-diphospho-sugar transferases"/>
    <property type="match status" value="1"/>
</dbReference>
<dbReference type="GO" id="GO:0016740">
    <property type="term" value="F:transferase activity"/>
    <property type="evidence" value="ECO:0007669"/>
    <property type="project" value="UniProtKB-KW"/>
</dbReference>
<dbReference type="Proteomes" id="UP000274117">
    <property type="component" value="Unassembled WGS sequence"/>
</dbReference>
<comment type="similarity">
    <text evidence="1">Belongs to the glycosyltransferase 2 family.</text>
</comment>
<protein>
    <submittedName>
        <fullName evidence="3">Glycosyltransferase family 2 protein</fullName>
    </submittedName>
</protein>
<evidence type="ECO:0000313" key="3">
    <source>
        <dbReference type="EMBL" id="RRR53849.1"/>
    </source>
</evidence>
<feature type="domain" description="Glycosyltransferase 2-like" evidence="2">
    <location>
        <begin position="5"/>
        <end position="121"/>
    </location>
</feature>
<evidence type="ECO:0000313" key="4">
    <source>
        <dbReference type="Proteomes" id="UP000274117"/>
    </source>
</evidence>
<dbReference type="Gene3D" id="3.90.550.10">
    <property type="entry name" value="Spore Coat Polysaccharide Biosynthesis Protein SpsA, Chain A"/>
    <property type="match status" value="1"/>
</dbReference>
<reference evidence="3 4" key="1">
    <citation type="submission" date="2018-11" db="EMBL/GenBank/DDBJ databases">
        <authorList>
            <person name="Stevens M.J."/>
            <person name="Cernela N."/>
            <person name="Spoerry Serrano N."/>
            <person name="Schmitt S."/>
            <person name="Schrenzel J."/>
            <person name="Stephan R."/>
        </authorList>
    </citation>
    <scope>NUCLEOTIDE SEQUENCE [LARGE SCALE GENOMIC DNA]</scope>
    <source>
        <strain evidence="3 4">PP422</strain>
    </source>
</reference>
<sequence>MNVNILMSTYNGQEFLAEQIRSIQAQTFTDWMLLIRDDGSRDRTREIIADFAQQDSRIHFINPDSTENLGVIKSFHALVQYQRADVYFFSDQDDVWLPDKLQVTLETAQAYPADQPLMIYTDLKVVNQDLQVMNESMIRSQSHHANTELVQELTENTVTGGTSMINHALAELWTVTDDILMHDWYLALLATAFGQLVYVDQPTELYRQHAENVLGARTLSKRFKKWIRPHVLFSVYWDLIHNSQKQASHLLALPLAPTDRNLVEAFVTIMDKPMPERYRILKTYGLRKNKAFHTLVFTSLILTKFAYKERT</sequence>
<reference evidence="3 4" key="2">
    <citation type="submission" date="2018-12" db="EMBL/GenBank/DDBJ databases">
        <title>Whole-genome sequences of fifteen clinical Streptococcus suis strains isolated from pigs between 2006 and 2018.</title>
        <authorList>
            <person name="Stevens M.J.A."/>
            <person name="Cernela N."/>
            <person name="Spoerry Serrano N."/>
            <person name="Schmitt S."/>
            <person name="Schrenzel J."/>
            <person name="Stephan R."/>
        </authorList>
    </citation>
    <scope>NUCLEOTIDE SEQUENCE [LARGE SCALE GENOMIC DNA]</scope>
    <source>
        <strain evidence="3 4">PP422</strain>
    </source>
</reference>
<dbReference type="InterPro" id="IPR029044">
    <property type="entry name" value="Nucleotide-diphossugar_trans"/>
</dbReference>
<proteinExistence type="inferred from homology"/>